<dbReference type="PANTHER" id="PTHR46238:SF8">
    <property type="entry name" value="ENDONUCLEASE_EXONUCLEASE_PHOSPHATASE DOMAIN-CONTAINING PROTEIN"/>
    <property type="match status" value="1"/>
</dbReference>
<name>A0A6L2K9G8_TANCI</name>
<evidence type="ECO:0000313" key="1">
    <source>
        <dbReference type="EMBL" id="GEU46101.1"/>
    </source>
</evidence>
<reference evidence="1" key="1">
    <citation type="journal article" date="2019" name="Sci. Rep.">
        <title>Draft genome of Tanacetum cinerariifolium, the natural source of mosquito coil.</title>
        <authorList>
            <person name="Yamashiro T."/>
            <person name="Shiraishi A."/>
            <person name="Satake H."/>
            <person name="Nakayama K."/>
        </authorList>
    </citation>
    <scope>NUCLEOTIDE SEQUENCE</scope>
</reference>
<comment type="caution">
    <text evidence="1">The sequence shown here is derived from an EMBL/GenBank/DDBJ whole genome shotgun (WGS) entry which is preliminary data.</text>
</comment>
<protein>
    <submittedName>
        <fullName evidence="1">Putative cytochrome P450</fullName>
    </submittedName>
</protein>
<dbReference type="EMBL" id="BKCJ010002080">
    <property type="protein sequence ID" value="GEU46101.1"/>
    <property type="molecule type" value="Genomic_DNA"/>
</dbReference>
<accession>A0A6L2K9G8</accession>
<dbReference type="PANTHER" id="PTHR46238">
    <property type="entry name" value="REVERSE TRANSCRIPTASE DOMAIN-CONTAINING PROTEIN"/>
    <property type="match status" value="1"/>
</dbReference>
<dbReference type="AlphaFoldDB" id="A0A6L2K9G8"/>
<sequence>MRFKGIAKLSKGCVLGCDQVLDFMGGCYKGFSLFGSKQKIEKSIKLIWKSVGAVILLIYLSLEFPKLAEGLNNRLENYREALEENGIRTCGKTMLDMILNGVYKAELEVESIINNVREGQLRWFGHVRRRPQSAPIRRVEALVVDGLKRRGRPKLKWVHKVKLDMKELLLSEDMTSDRNE</sequence>
<gene>
    <name evidence="1" type="ORF">Tci_018079</name>
</gene>
<organism evidence="1">
    <name type="scientific">Tanacetum cinerariifolium</name>
    <name type="common">Dalmatian daisy</name>
    <name type="synonym">Chrysanthemum cinerariifolium</name>
    <dbReference type="NCBI Taxonomy" id="118510"/>
    <lineage>
        <taxon>Eukaryota</taxon>
        <taxon>Viridiplantae</taxon>
        <taxon>Streptophyta</taxon>
        <taxon>Embryophyta</taxon>
        <taxon>Tracheophyta</taxon>
        <taxon>Spermatophyta</taxon>
        <taxon>Magnoliopsida</taxon>
        <taxon>eudicotyledons</taxon>
        <taxon>Gunneridae</taxon>
        <taxon>Pentapetalae</taxon>
        <taxon>asterids</taxon>
        <taxon>campanulids</taxon>
        <taxon>Asterales</taxon>
        <taxon>Asteraceae</taxon>
        <taxon>Asteroideae</taxon>
        <taxon>Anthemideae</taxon>
        <taxon>Anthemidinae</taxon>
        <taxon>Tanacetum</taxon>
    </lineage>
</organism>
<proteinExistence type="predicted"/>